<comment type="caution">
    <text evidence="1">The sequence shown here is derived from an EMBL/GenBank/DDBJ whole genome shotgun (WGS) entry which is preliminary data.</text>
</comment>
<reference evidence="1" key="1">
    <citation type="submission" date="2020-12" db="EMBL/GenBank/DDBJ databases">
        <title>Genomic characterization of non-nitrogen-fixing Frankia strains.</title>
        <authorList>
            <person name="Carlos-Shanley C."/>
            <person name="Guerra T."/>
            <person name="Hahn D."/>
        </authorList>
    </citation>
    <scope>NUCLEOTIDE SEQUENCE</scope>
    <source>
        <strain evidence="1">CN6</strain>
    </source>
</reference>
<name>A0A937RCH1_9ACTN</name>
<evidence type="ECO:0000313" key="2">
    <source>
        <dbReference type="Proteomes" id="UP000604475"/>
    </source>
</evidence>
<dbReference type="Proteomes" id="UP000604475">
    <property type="component" value="Unassembled WGS sequence"/>
</dbReference>
<evidence type="ECO:0000313" key="1">
    <source>
        <dbReference type="EMBL" id="MBL7629586.1"/>
    </source>
</evidence>
<organism evidence="1 2">
    <name type="scientific">Frankia nepalensis</name>
    <dbReference type="NCBI Taxonomy" id="1836974"/>
    <lineage>
        <taxon>Bacteria</taxon>
        <taxon>Bacillati</taxon>
        <taxon>Actinomycetota</taxon>
        <taxon>Actinomycetes</taxon>
        <taxon>Frankiales</taxon>
        <taxon>Frankiaceae</taxon>
        <taxon>Frankia</taxon>
    </lineage>
</organism>
<sequence>MSGIDPVVVYEELRALARGRGVRAPRLEARTGPALRRLAGLGEAPAGARARAQLVDWLRTALAALPEDLREVAAVALALDPRADQRILTDRLGLLAVDLDRDPRTLRRRVTDAFRLLAETLAVADVRDRAGPPRAAETAGPAASASVGAGVPTIGWYIERAWAVMRLDRPEPELVDTRRIVAVEDGLSEIVLSMSLPRPTEGPPSPRDLLMEVVFGARTSRVERRGDSLFSLALRLPRPLRAGERHALACVWRMPPGHPMVPRYAMSPTIRCDALDVRVRFPDGVAARVQLVNGLPVRAVEDLGVDLPTVPLDGVGEAYARFSNLALGLSYGLRWT</sequence>
<keyword evidence="2" id="KW-1185">Reference proteome</keyword>
<proteinExistence type="predicted"/>
<dbReference type="RefSeq" id="WP_203006368.1">
    <property type="nucleotide sequence ID" value="NZ_JADWYU010000114.1"/>
</dbReference>
<accession>A0A937RCH1</accession>
<dbReference type="AlphaFoldDB" id="A0A937RCH1"/>
<gene>
    <name evidence="1" type="ORF">I7412_20925</name>
</gene>
<protein>
    <submittedName>
        <fullName evidence="1">Uncharacterized protein</fullName>
    </submittedName>
</protein>
<dbReference type="EMBL" id="JAEACQ010000232">
    <property type="protein sequence ID" value="MBL7629586.1"/>
    <property type="molecule type" value="Genomic_DNA"/>
</dbReference>